<name>A0A4V0P2E9_FLUSA</name>
<keyword evidence="3" id="KW-1185">Reference proteome</keyword>
<dbReference type="AlphaFoldDB" id="A0A4V0P2E9"/>
<protein>
    <submittedName>
        <fullName evidence="2">Uncharacterized protein</fullName>
    </submittedName>
</protein>
<dbReference type="OrthoDB" id="5295409at2"/>
<evidence type="ECO:0000313" key="2">
    <source>
        <dbReference type="EMBL" id="BBH52987.1"/>
    </source>
</evidence>
<evidence type="ECO:0000256" key="1">
    <source>
        <dbReference type="SAM" id="MobiDB-lite"/>
    </source>
</evidence>
<sequence length="143" mass="16277">MSQIFRTATSQAIREIIEESGVEGRFGLILTEDSLEKITHRVVDLFEMTLELRAKTQEIFGNLGATGKTKSVQPNKIDSKKKNTFFEEESPFPKTKNASELLDYGSHDSIGIDKIPTAPAHNIKLPRKRFELSLEERERISRK</sequence>
<dbReference type="KEGG" id="sbf:JCM31447_322800"/>
<organism evidence="2 3">
    <name type="scientific">Fluviispira sanaruensis</name>
    <dbReference type="NCBI Taxonomy" id="2493639"/>
    <lineage>
        <taxon>Bacteria</taxon>
        <taxon>Pseudomonadati</taxon>
        <taxon>Bdellovibrionota</taxon>
        <taxon>Oligoflexia</taxon>
        <taxon>Silvanigrellales</taxon>
        <taxon>Silvanigrellaceae</taxon>
        <taxon>Fluviispira</taxon>
    </lineage>
</organism>
<reference evidence="2 3" key="1">
    <citation type="submission" date="2018-12" db="EMBL/GenBank/DDBJ databases">
        <title>Rubrispira sanarue gen. nov., sp., nov., a member of the order Silvanigrellales, isolated from a brackish lake in Hamamatsu Japan.</title>
        <authorList>
            <person name="Maejima Y."/>
            <person name="Iino T."/>
            <person name="Muraguchi Y."/>
            <person name="Fukuda K."/>
            <person name="Nojiri H."/>
            <person name="Ohkuma M."/>
            <person name="Moriuchi R."/>
            <person name="Dohra H."/>
            <person name="Kimbara K."/>
            <person name="Shintani M."/>
        </authorList>
    </citation>
    <scope>NUCLEOTIDE SEQUENCE [LARGE SCALE GENOMIC DNA]</scope>
    <source>
        <strain evidence="2 3">RF1110005</strain>
    </source>
</reference>
<gene>
    <name evidence="2" type="ORF">JCM31447_322800</name>
</gene>
<accession>A0A4V0P2E9</accession>
<proteinExistence type="predicted"/>
<dbReference type="Proteomes" id="UP000291236">
    <property type="component" value="Chromosome"/>
</dbReference>
<evidence type="ECO:0000313" key="3">
    <source>
        <dbReference type="Proteomes" id="UP000291236"/>
    </source>
</evidence>
<dbReference type="EMBL" id="AP019368">
    <property type="protein sequence ID" value="BBH52987.1"/>
    <property type="molecule type" value="Genomic_DNA"/>
</dbReference>
<feature type="region of interest" description="Disordered" evidence="1">
    <location>
        <begin position="65"/>
        <end position="99"/>
    </location>
</feature>
<dbReference type="RefSeq" id="WP_130607974.1">
    <property type="nucleotide sequence ID" value="NZ_AP019368.1"/>
</dbReference>